<sequence>MNTEYRSVFDEEKQNRMRGFFLREVGPTGKVETYKRGRVNISLNDSGGEEQLIYNLSPGEILGEFEILSGVGQNYLLHFLEETELWRIPKRRVERILEKNSSIYSHFIHSMTRKYNIALYQVTYNRFYSSEERIVEFLLRLARSRYPERERNVEVEGYTHGDIGNNINVSRVGVTNLLKKLKALGLIEVRRRSIVIVSMEKLFEYREEIRKS</sequence>
<dbReference type="InterPro" id="IPR018490">
    <property type="entry name" value="cNMP-bd_dom_sf"/>
</dbReference>
<dbReference type="GO" id="GO:0003677">
    <property type="term" value="F:DNA binding"/>
    <property type="evidence" value="ECO:0007669"/>
    <property type="project" value="UniProtKB-KW"/>
</dbReference>
<dbReference type="InterPro" id="IPR012318">
    <property type="entry name" value="HTH_CRP"/>
</dbReference>
<evidence type="ECO:0000313" key="7">
    <source>
        <dbReference type="Proteomes" id="UP001144471"/>
    </source>
</evidence>
<dbReference type="PROSITE" id="PS50042">
    <property type="entry name" value="CNMP_BINDING_3"/>
    <property type="match status" value="1"/>
</dbReference>
<proteinExistence type="predicted"/>
<evidence type="ECO:0000259" key="4">
    <source>
        <dbReference type="PROSITE" id="PS50042"/>
    </source>
</evidence>
<dbReference type="SMART" id="SM00419">
    <property type="entry name" value="HTH_CRP"/>
    <property type="match status" value="1"/>
</dbReference>
<feature type="domain" description="Cyclic nucleotide-binding" evidence="4">
    <location>
        <begin position="36"/>
        <end position="114"/>
    </location>
</feature>
<dbReference type="SUPFAM" id="SSF46785">
    <property type="entry name" value="Winged helix' DNA-binding domain"/>
    <property type="match status" value="1"/>
</dbReference>
<dbReference type="Proteomes" id="UP001144471">
    <property type="component" value="Unassembled WGS sequence"/>
</dbReference>
<dbReference type="Pfam" id="PF13545">
    <property type="entry name" value="HTH_Crp_2"/>
    <property type="match status" value="1"/>
</dbReference>
<reference evidence="6" key="1">
    <citation type="submission" date="2022-12" db="EMBL/GenBank/DDBJ databases">
        <title>Reference genome sequencing for broad-spectrum identification of bacterial and archaeal isolates by mass spectrometry.</title>
        <authorList>
            <person name="Sekiguchi Y."/>
            <person name="Tourlousse D.M."/>
        </authorList>
    </citation>
    <scope>NUCLEOTIDE SEQUENCE</scope>
    <source>
        <strain evidence="6">10succ1</strain>
    </source>
</reference>
<feature type="domain" description="HTH crp-type" evidence="5">
    <location>
        <begin position="128"/>
        <end position="200"/>
    </location>
</feature>
<evidence type="ECO:0000256" key="1">
    <source>
        <dbReference type="ARBA" id="ARBA00023015"/>
    </source>
</evidence>
<comment type="caution">
    <text evidence="6">The sequence shown here is derived from an EMBL/GenBank/DDBJ whole genome shotgun (WGS) entry which is preliminary data.</text>
</comment>
<accession>A0A9W6GHL2</accession>
<keyword evidence="3" id="KW-0804">Transcription</keyword>
<dbReference type="InterPro" id="IPR000595">
    <property type="entry name" value="cNMP-bd_dom"/>
</dbReference>
<keyword evidence="1" id="KW-0805">Transcription regulation</keyword>
<dbReference type="RefSeq" id="WP_281833784.1">
    <property type="nucleotide sequence ID" value="NZ_BSDY01000003.1"/>
</dbReference>
<dbReference type="SUPFAM" id="SSF51206">
    <property type="entry name" value="cAMP-binding domain-like"/>
    <property type="match status" value="1"/>
</dbReference>
<dbReference type="Pfam" id="PF00027">
    <property type="entry name" value="cNMP_binding"/>
    <property type="match status" value="1"/>
</dbReference>
<dbReference type="AlphaFoldDB" id="A0A9W6GHL2"/>
<dbReference type="InterPro" id="IPR036390">
    <property type="entry name" value="WH_DNA-bd_sf"/>
</dbReference>
<gene>
    <name evidence="6" type="ORF">PM10SUCC1_08880</name>
</gene>
<dbReference type="GO" id="GO:0006355">
    <property type="term" value="P:regulation of DNA-templated transcription"/>
    <property type="evidence" value="ECO:0007669"/>
    <property type="project" value="InterPro"/>
</dbReference>
<name>A0A9W6GHL2_9FUSO</name>
<evidence type="ECO:0000259" key="5">
    <source>
        <dbReference type="PROSITE" id="PS51063"/>
    </source>
</evidence>
<evidence type="ECO:0000313" key="6">
    <source>
        <dbReference type="EMBL" id="GLI55374.1"/>
    </source>
</evidence>
<dbReference type="CDD" id="cd00038">
    <property type="entry name" value="CAP_ED"/>
    <property type="match status" value="1"/>
</dbReference>
<evidence type="ECO:0000256" key="3">
    <source>
        <dbReference type="ARBA" id="ARBA00023163"/>
    </source>
</evidence>
<dbReference type="Gene3D" id="2.60.120.10">
    <property type="entry name" value="Jelly Rolls"/>
    <property type="match status" value="1"/>
</dbReference>
<dbReference type="EMBL" id="BSDY01000003">
    <property type="protein sequence ID" value="GLI55374.1"/>
    <property type="molecule type" value="Genomic_DNA"/>
</dbReference>
<dbReference type="PROSITE" id="PS51063">
    <property type="entry name" value="HTH_CRP_2"/>
    <property type="match status" value="1"/>
</dbReference>
<organism evidence="6 7">
    <name type="scientific">Propionigenium maris DSM 9537</name>
    <dbReference type="NCBI Taxonomy" id="1123000"/>
    <lineage>
        <taxon>Bacteria</taxon>
        <taxon>Fusobacteriati</taxon>
        <taxon>Fusobacteriota</taxon>
        <taxon>Fusobacteriia</taxon>
        <taxon>Fusobacteriales</taxon>
        <taxon>Fusobacteriaceae</taxon>
        <taxon>Propionigenium</taxon>
    </lineage>
</organism>
<keyword evidence="2" id="KW-0238">DNA-binding</keyword>
<dbReference type="InterPro" id="IPR014710">
    <property type="entry name" value="RmlC-like_jellyroll"/>
</dbReference>
<protein>
    <submittedName>
        <fullName evidence="6">CarD family transcriptional regulator</fullName>
    </submittedName>
</protein>
<evidence type="ECO:0000256" key="2">
    <source>
        <dbReference type="ARBA" id="ARBA00023125"/>
    </source>
</evidence>
<keyword evidence="7" id="KW-1185">Reference proteome</keyword>